<accession>A0A0G4HSZ2</accession>
<protein>
    <submittedName>
        <fullName evidence="2">Uncharacterized protein</fullName>
    </submittedName>
</protein>
<dbReference type="VEuPathDB" id="CryptoDB:Cvel_8355"/>
<dbReference type="EMBL" id="CDMZ01003758">
    <property type="protein sequence ID" value="CEM47483.1"/>
    <property type="molecule type" value="Genomic_DNA"/>
</dbReference>
<feature type="region of interest" description="Disordered" evidence="1">
    <location>
        <begin position="125"/>
        <end position="181"/>
    </location>
</feature>
<gene>
    <name evidence="2" type="ORF">Cvel_8355</name>
</gene>
<reference evidence="2" key="1">
    <citation type="submission" date="2014-11" db="EMBL/GenBank/DDBJ databases">
        <authorList>
            <person name="Otto D Thomas"/>
            <person name="Naeem Raeece"/>
        </authorList>
    </citation>
    <scope>NUCLEOTIDE SEQUENCE</scope>
</reference>
<evidence type="ECO:0000313" key="2">
    <source>
        <dbReference type="EMBL" id="CEM47483.1"/>
    </source>
</evidence>
<proteinExistence type="predicted"/>
<feature type="compositionally biased region" description="Low complexity" evidence="1">
    <location>
        <begin position="142"/>
        <end position="151"/>
    </location>
</feature>
<sequence length="230" mass="25515">MSSIRREYVEEMLRVSNDPGMRSDDPHSSLSRSLGVLGKVLDFVYETCRRNPGKPLCFRREVLQTSGRQSPSVIRLNAHTAPSDEVSRLMIEKFSCQVVMPYEAPPPMPNGGNWGGGAWQGHPMPQPMRGPGDGGRGRGRATRGANGDGRALLGGTDGVPPVRSHAPEPRRNFSPTGEHPLHSLRRVRVGGNDGWTVVDAHTDEIHNRTFPRQCRNEFIRLLLCLFHPQQ</sequence>
<evidence type="ECO:0000256" key="1">
    <source>
        <dbReference type="SAM" id="MobiDB-lite"/>
    </source>
</evidence>
<dbReference type="AlphaFoldDB" id="A0A0G4HSZ2"/>
<name>A0A0G4HSZ2_9ALVE</name>
<organism evidence="2">
    <name type="scientific">Chromera velia CCMP2878</name>
    <dbReference type="NCBI Taxonomy" id="1169474"/>
    <lineage>
        <taxon>Eukaryota</taxon>
        <taxon>Sar</taxon>
        <taxon>Alveolata</taxon>
        <taxon>Colpodellida</taxon>
        <taxon>Chromeraceae</taxon>
        <taxon>Chromera</taxon>
    </lineage>
</organism>